<feature type="transmembrane region" description="Helical" evidence="1">
    <location>
        <begin position="139"/>
        <end position="162"/>
    </location>
</feature>
<protein>
    <submittedName>
        <fullName evidence="3">Macroglobulin complement-related 2</fullName>
    </submittedName>
</protein>
<keyword evidence="4" id="KW-1185">Reference proteome</keyword>
<feature type="domain" description="Alpha-macroglobulin receptor-binding" evidence="2">
    <location>
        <begin position="64"/>
        <end position="115"/>
    </location>
</feature>
<dbReference type="Pfam" id="PF07677">
    <property type="entry name" value="A2M_recep"/>
    <property type="match status" value="1"/>
</dbReference>
<dbReference type="Proteomes" id="UP000762676">
    <property type="component" value="Unassembled WGS sequence"/>
</dbReference>
<comment type="caution">
    <text evidence="3">The sequence shown here is derived from an EMBL/GenBank/DDBJ whole genome shotgun (WGS) entry which is preliminary data.</text>
</comment>
<proteinExistence type="predicted"/>
<evidence type="ECO:0000313" key="4">
    <source>
        <dbReference type="Proteomes" id="UP000762676"/>
    </source>
</evidence>
<dbReference type="EMBL" id="BMAT01009316">
    <property type="protein sequence ID" value="GFS03946.1"/>
    <property type="molecule type" value="Genomic_DNA"/>
</dbReference>
<accession>A0AAV4I2V3</accession>
<gene>
    <name evidence="3" type="ORF">ElyMa_004644500</name>
</gene>
<keyword evidence="1" id="KW-1133">Transmembrane helix</keyword>
<evidence type="ECO:0000259" key="2">
    <source>
        <dbReference type="Pfam" id="PF07677"/>
    </source>
</evidence>
<evidence type="ECO:0000256" key="1">
    <source>
        <dbReference type="SAM" id="Phobius"/>
    </source>
</evidence>
<evidence type="ECO:0000313" key="3">
    <source>
        <dbReference type="EMBL" id="GFS03946.1"/>
    </source>
</evidence>
<dbReference type="InterPro" id="IPR009048">
    <property type="entry name" value="A-macroglobulin_rcpt-bd"/>
</dbReference>
<dbReference type="Gene3D" id="2.60.40.690">
    <property type="entry name" value="Alpha-macroglobulin, receptor-binding domain"/>
    <property type="match status" value="1"/>
</dbReference>
<dbReference type="InterPro" id="IPR036595">
    <property type="entry name" value="A-macroglobulin_rcpt-bd_sf"/>
</dbReference>
<dbReference type="AlphaFoldDB" id="A0AAV4I2V3"/>
<organism evidence="3 4">
    <name type="scientific">Elysia marginata</name>
    <dbReference type="NCBI Taxonomy" id="1093978"/>
    <lineage>
        <taxon>Eukaryota</taxon>
        <taxon>Metazoa</taxon>
        <taxon>Spiralia</taxon>
        <taxon>Lophotrochozoa</taxon>
        <taxon>Mollusca</taxon>
        <taxon>Gastropoda</taxon>
        <taxon>Heterobranchia</taxon>
        <taxon>Euthyneura</taxon>
        <taxon>Panpulmonata</taxon>
        <taxon>Sacoglossa</taxon>
        <taxon>Placobranchoidea</taxon>
        <taxon>Plakobranchidae</taxon>
        <taxon>Elysia</taxon>
    </lineage>
</organism>
<name>A0AAV4I2V3_9GAST</name>
<reference evidence="3 4" key="1">
    <citation type="journal article" date="2021" name="Elife">
        <title>Chloroplast acquisition without the gene transfer in kleptoplastic sea slugs, Plakobranchus ocellatus.</title>
        <authorList>
            <person name="Maeda T."/>
            <person name="Takahashi S."/>
            <person name="Yoshida T."/>
            <person name="Shimamura S."/>
            <person name="Takaki Y."/>
            <person name="Nagai Y."/>
            <person name="Toyoda A."/>
            <person name="Suzuki Y."/>
            <person name="Arimoto A."/>
            <person name="Ishii H."/>
            <person name="Satoh N."/>
            <person name="Nishiyama T."/>
            <person name="Hasebe M."/>
            <person name="Maruyama T."/>
            <person name="Minagawa J."/>
            <person name="Obokata J."/>
            <person name="Shigenobu S."/>
        </authorList>
    </citation>
    <scope>NUCLEOTIDE SEQUENCE [LARGE SCALE GENOMIC DNA]</scope>
</reference>
<dbReference type="GO" id="GO:0005576">
    <property type="term" value="C:extracellular region"/>
    <property type="evidence" value="ECO:0007669"/>
    <property type="project" value="InterPro"/>
</dbReference>
<sequence length="171" mass="19622">MEAMLKFTQRDPHRNEFKVETMMASTAATNWQVVFTLLKKNYIRLSKASLPPKNVWGFVSPIAQGTGRALLQLDASKTCVFFRADRWYPVANATIQHRMRVYDYYEPGMHNTSLYTTKNLFLLNICFVCGSYQCPYCPYFNTATLASAGLHLLMFLAAVFLVQRLLLRSGR</sequence>
<dbReference type="SUPFAM" id="SSF49410">
    <property type="entry name" value="Alpha-macroglobulin receptor domain"/>
    <property type="match status" value="1"/>
</dbReference>
<keyword evidence="1" id="KW-0812">Transmembrane</keyword>
<keyword evidence="1" id="KW-0472">Membrane</keyword>